<keyword evidence="6" id="KW-0406">Ion transport</keyword>
<keyword evidence="7 8" id="KW-0472">Membrane</keyword>
<evidence type="ECO:0000313" key="9">
    <source>
        <dbReference type="EMBL" id="KAI3845785.1"/>
    </source>
</evidence>
<feature type="transmembrane region" description="Helical" evidence="8">
    <location>
        <begin position="351"/>
        <end position="376"/>
    </location>
</feature>
<evidence type="ECO:0000256" key="7">
    <source>
        <dbReference type="ARBA" id="ARBA00023136"/>
    </source>
</evidence>
<comment type="subcellular location">
    <subcellularLocation>
        <location evidence="1">Membrane</location>
        <topology evidence="1">Multi-pass membrane protein</topology>
    </subcellularLocation>
</comment>
<feature type="transmembrane region" description="Helical" evidence="8">
    <location>
        <begin position="263"/>
        <end position="280"/>
    </location>
</feature>
<feature type="transmembrane region" description="Helical" evidence="8">
    <location>
        <begin position="468"/>
        <end position="485"/>
    </location>
</feature>
<evidence type="ECO:0000256" key="8">
    <source>
        <dbReference type="SAM" id="Phobius"/>
    </source>
</evidence>
<feature type="transmembrane region" description="Helical" evidence="8">
    <location>
        <begin position="412"/>
        <end position="432"/>
    </location>
</feature>
<feature type="transmembrane region" description="Helical" evidence="8">
    <location>
        <begin position="223"/>
        <end position="243"/>
    </location>
</feature>
<dbReference type="Pfam" id="PF02386">
    <property type="entry name" value="TrkH"/>
    <property type="match status" value="2"/>
</dbReference>
<reference evidence="9" key="1">
    <citation type="submission" date="2022-04" db="EMBL/GenBank/DDBJ databases">
        <title>A functionally conserved STORR gene fusion in Papaver species that diverged 16.8 million years ago.</title>
        <authorList>
            <person name="Catania T."/>
        </authorList>
    </citation>
    <scope>NUCLEOTIDE SEQUENCE</scope>
    <source>
        <strain evidence="9">S-188037</strain>
    </source>
</reference>
<evidence type="ECO:0000256" key="3">
    <source>
        <dbReference type="ARBA" id="ARBA00022448"/>
    </source>
</evidence>
<keyword evidence="5 8" id="KW-1133">Transmembrane helix</keyword>
<keyword evidence="10" id="KW-1185">Reference proteome</keyword>
<feature type="transmembrane region" description="Helical" evidence="8">
    <location>
        <begin position="292"/>
        <end position="316"/>
    </location>
</feature>
<dbReference type="GO" id="GO:0030001">
    <property type="term" value="P:metal ion transport"/>
    <property type="evidence" value="ECO:0007669"/>
    <property type="project" value="UniProtKB-ARBA"/>
</dbReference>
<dbReference type="GO" id="GO:0008324">
    <property type="term" value="F:monoatomic cation transmembrane transporter activity"/>
    <property type="evidence" value="ECO:0007669"/>
    <property type="project" value="InterPro"/>
</dbReference>
<evidence type="ECO:0000256" key="5">
    <source>
        <dbReference type="ARBA" id="ARBA00022989"/>
    </source>
</evidence>
<dbReference type="AlphaFoldDB" id="A0AAD4RYV8"/>
<name>A0AAD4RYV8_9MAGN</name>
<evidence type="ECO:0000256" key="6">
    <source>
        <dbReference type="ARBA" id="ARBA00023065"/>
    </source>
</evidence>
<comment type="similarity">
    <text evidence="2">Belongs to the TrkH potassium transport family. HKT (TC 2.A.38.3) subfamily.</text>
</comment>
<evidence type="ECO:0000256" key="1">
    <source>
        <dbReference type="ARBA" id="ARBA00004141"/>
    </source>
</evidence>
<organism evidence="9 10">
    <name type="scientific">Papaver atlanticum</name>
    <dbReference type="NCBI Taxonomy" id="357466"/>
    <lineage>
        <taxon>Eukaryota</taxon>
        <taxon>Viridiplantae</taxon>
        <taxon>Streptophyta</taxon>
        <taxon>Embryophyta</taxon>
        <taxon>Tracheophyta</taxon>
        <taxon>Spermatophyta</taxon>
        <taxon>Magnoliopsida</taxon>
        <taxon>Ranunculales</taxon>
        <taxon>Papaveraceae</taxon>
        <taxon>Papaveroideae</taxon>
        <taxon>Papaver</taxon>
    </lineage>
</organism>
<dbReference type="PANTHER" id="PTHR31064:SF30">
    <property type="entry name" value="HIGH-AFFINITY POTASSIUM TRANSPORT PROTEIN-RELATED"/>
    <property type="match status" value="1"/>
</dbReference>
<dbReference type="InterPro" id="IPR051143">
    <property type="entry name" value="TrkH_K-transport"/>
</dbReference>
<feature type="transmembrane region" description="Helical" evidence="8">
    <location>
        <begin position="116"/>
        <end position="138"/>
    </location>
</feature>
<evidence type="ECO:0000256" key="2">
    <source>
        <dbReference type="ARBA" id="ARBA00010864"/>
    </source>
</evidence>
<feature type="transmembrane region" description="Helical" evidence="8">
    <location>
        <begin position="47"/>
        <end position="66"/>
    </location>
</feature>
<evidence type="ECO:0000256" key="4">
    <source>
        <dbReference type="ARBA" id="ARBA00022692"/>
    </source>
</evidence>
<evidence type="ECO:0000313" key="10">
    <source>
        <dbReference type="Proteomes" id="UP001202328"/>
    </source>
</evidence>
<accession>A0AAD4RYV8</accession>
<feature type="transmembrane region" description="Helical" evidence="8">
    <location>
        <begin position="535"/>
        <end position="556"/>
    </location>
</feature>
<keyword evidence="4 8" id="KW-0812">Transmembrane</keyword>
<feature type="transmembrane region" description="Helical" evidence="8">
    <location>
        <begin position="86"/>
        <end position="104"/>
    </location>
</feature>
<feature type="transmembrane region" description="Helical" evidence="8">
    <location>
        <begin position="497"/>
        <end position="515"/>
    </location>
</feature>
<dbReference type="InterPro" id="IPR003445">
    <property type="entry name" value="Cat_transpt"/>
</dbReference>
<gene>
    <name evidence="9" type="ORF">MKW98_016544</name>
</gene>
<dbReference type="Proteomes" id="UP001202328">
    <property type="component" value="Unassembled WGS sequence"/>
</dbReference>
<protein>
    <submittedName>
        <fullName evidence="9">Uncharacterized protein</fullName>
    </submittedName>
</protein>
<dbReference type="GO" id="GO:0005886">
    <property type="term" value="C:plasma membrane"/>
    <property type="evidence" value="ECO:0007669"/>
    <property type="project" value="TreeGrafter"/>
</dbReference>
<sequence length="577" mass="64962">MKKNLHFFSMKLGDLCSCSCIKLTCLGKSFGYGMASVYHYLIFKLKPFWLQLCYFMCISFVGFLVLKVLKPRSSNSSNPGPIMAPANLDLFFTSVSATTVSSMSTVEMEVFSNAQLVILTIIMLFGGEVFAFFIELQIEKSKLIVKRKEIVENVSIVVDKDDHGPRINELGEFACNGSFENGVGNFPVANMNEPTAITISTPHHDRSSNEDLKYNSVKYLSHVVLGYLVVILGGGSILVSMYMKLVPSANEVLKAKGINTQTFSVFLIIATFANCGYIPTNEGMIVFRKNSGLLLLLIPQVLLGNTLFPAGLRFVLWVLGKFSQREEIHYMLKLDRKISIKEQVGYPANEVMISTIHCFYLIATVLGFIFIQFILFCSMEWNSDGLYGMNAYQKLIGALFQTVNTRHSGENIVDLSTIAPAMMVVFVVMMYLPPYTSFLPLINDERSIIGCCDQRKKRRRRTLVDNLLFSRLSYLVMFIVLVCIIERKKLKDDPLNFNVFNITIEVISAYGNVGFTTGYSCKRQLNPDGLCKDMMFGFVGRWSNAGKIILIMVMIFGRVKRFNLRGGKAWKLSTQDL</sequence>
<dbReference type="PANTHER" id="PTHR31064">
    <property type="entry name" value="POTASSIUM TRANSPORT PROTEIN DDB_G0292412-RELATED"/>
    <property type="match status" value="1"/>
</dbReference>
<keyword evidence="3" id="KW-0813">Transport</keyword>
<proteinExistence type="inferred from homology"/>
<dbReference type="EMBL" id="JAJJMB010016632">
    <property type="protein sequence ID" value="KAI3845785.1"/>
    <property type="molecule type" value="Genomic_DNA"/>
</dbReference>
<comment type="caution">
    <text evidence="9">The sequence shown here is derived from an EMBL/GenBank/DDBJ whole genome shotgun (WGS) entry which is preliminary data.</text>
</comment>